<proteinExistence type="predicted"/>
<accession>A0ABR1ERE0</accession>
<evidence type="ECO:0000313" key="1">
    <source>
        <dbReference type="EMBL" id="KAK6765178.1"/>
    </source>
</evidence>
<sequence length="141" mass="15880">MGRDDGHQNEIEHIIATKKFGLTDVAVVPIERSPRTTTDWDLYAWLAGFWNDAAIYLIDGEYDALVEHPRDCTRKAKNFKAIKIHLSQKALEVVRLLEAGRAAGNLELTPELKRLCREAVEETLKREEQPAGAVEAGKSIR</sequence>
<dbReference type="EMBL" id="JAVFWL010000006">
    <property type="protein sequence ID" value="KAK6765178.1"/>
    <property type="molecule type" value="Genomic_DNA"/>
</dbReference>
<organism evidence="1 2">
    <name type="scientific">Necator americanus</name>
    <name type="common">Human hookworm</name>
    <dbReference type="NCBI Taxonomy" id="51031"/>
    <lineage>
        <taxon>Eukaryota</taxon>
        <taxon>Metazoa</taxon>
        <taxon>Ecdysozoa</taxon>
        <taxon>Nematoda</taxon>
        <taxon>Chromadorea</taxon>
        <taxon>Rhabditida</taxon>
        <taxon>Rhabditina</taxon>
        <taxon>Rhabditomorpha</taxon>
        <taxon>Strongyloidea</taxon>
        <taxon>Ancylostomatidae</taxon>
        <taxon>Bunostominae</taxon>
        <taxon>Necator</taxon>
    </lineage>
</organism>
<name>A0ABR1ERE0_NECAM</name>
<reference evidence="1 2" key="1">
    <citation type="submission" date="2023-08" db="EMBL/GenBank/DDBJ databases">
        <title>A Necator americanus chromosomal reference genome.</title>
        <authorList>
            <person name="Ilik V."/>
            <person name="Petrzelkova K.J."/>
            <person name="Pardy F."/>
            <person name="Fuh T."/>
            <person name="Niatou-Singa F.S."/>
            <person name="Gouil Q."/>
            <person name="Baker L."/>
            <person name="Ritchie M.E."/>
            <person name="Jex A.R."/>
            <person name="Gazzola D."/>
            <person name="Li H."/>
            <person name="Toshio Fujiwara R."/>
            <person name="Zhan B."/>
            <person name="Aroian R.V."/>
            <person name="Pafco B."/>
            <person name="Schwarz E.M."/>
        </authorList>
    </citation>
    <scope>NUCLEOTIDE SEQUENCE [LARGE SCALE GENOMIC DNA]</scope>
    <source>
        <strain evidence="1 2">Aroian</strain>
        <tissue evidence="1">Whole animal</tissue>
    </source>
</reference>
<dbReference type="Proteomes" id="UP001303046">
    <property type="component" value="Unassembled WGS sequence"/>
</dbReference>
<comment type="caution">
    <text evidence="1">The sequence shown here is derived from an EMBL/GenBank/DDBJ whole genome shotgun (WGS) entry which is preliminary data.</text>
</comment>
<gene>
    <name evidence="1" type="primary">Necator_chrX.g25377</name>
    <name evidence="1" type="ORF">RB195_025211</name>
</gene>
<protein>
    <submittedName>
        <fullName evidence="1">Uncharacterized protein</fullName>
    </submittedName>
</protein>
<evidence type="ECO:0000313" key="2">
    <source>
        <dbReference type="Proteomes" id="UP001303046"/>
    </source>
</evidence>
<keyword evidence="2" id="KW-1185">Reference proteome</keyword>